<dbReference type="AlphaFoldDB" id="A0A1J9PY16"/>
<proteinExistence type="predicted"/>
<feature type="domain" description="Amidase" evidence="1">
    <location>
        <begin position="51"/>
        <end position="502"/>
    </location>
</feature>
<evidence type="ECO:0000313" key="2">
    <source>
        <dbReference type="EMBL" id="OJD21216.1"/>
    </source>
</evidence>
<accession>A0A1J9PY16</accession>
<dbReference type="EMBL" id="LGTZ01001507">
    <property type="protein sequence ID" value="OJD21216.1"/>
    <property type="molecule type" value="Genomic_DNA"/>
</dbReference>
<dbReference type="InterPro" id="IPR036928">
    <property type="entry name" value="AS_sf"/>
</dbReference>
<dbReference type="Proteomes" id="UP000242791">
    <property type="component" value="Unassembled WGS sequence"/>
</dbReference>
<dbReference type="Gene3D" id="3.90.1300.10">
    <property type="entry name" value="Amidase signature (AS) domain"/>
    <property type="match status" value="1"/>
</dbReference>
<comment type="caution">
    <text evidence="2">The sequence shown here is derived from an EMBL/GenBank/DDBJ whole genome shotgun (WGS) entry which is preliminary data.</text>
</comment>
<dbReference type="OrthoDB" id="566138at2759"/>
<dbReference type="Pfam" id="PF01425">
    <property type="entry name" value="Amidase"/>
    <property type="match status" value="1"/>
</dbReference>
<reference evidence="2 3" key="1">
    <citation type="submission" date="2015-08" db="EMBL/GenBank/DDBJ databases">
        <title>Emmonsia species relationships and genome sequence.</title>
        <authorList>
            <person name="Cuomo C.A."/>
            <person name="Schwartz I.S."/>
            <person name="Kenyon C."/>
            <person name="De Hoog G.S."/>
            <person name="Govender N.P."/>
            <person name="Botha A."/>
            <person name="Moreno L."/>
            <person name="De Vries M."/>
            <person name="Munoz J.F."/>
            <person name="Stielow J.B."/>
        </authorList>
    </citation>
    <scope>NUCLEOTIDE SEQUENCE [LARGE SCALE GENOMIC DNA]</scope>
    <source>
        <strain evidence="2 3">EI222</strain>
    </source>
</reference>
<dbReference type="PANTHER" id="PTHR42678:SF5">
    <property type="entry name" value="GLUTAMYL-TRNA(GLN) AMIDOTRANSFERASE SUBUNIT A"/>
    <property type="match status" value="1"/>
</dbReference>
<gene>
    <name evidence="2" type="ORF">ACJ73_07449</name>
</gene>
<name>A0A1J9PY16_9EURO</name>
<dbReference type="InterPro" id="IPR023631">
    <property type="entry name" value="Amidase_dom"/>
</dbReference>
<dbReference type="PANTHER" id="PTHR42678">
    <property type="entry name" value="AMIDASE"/>
    <property type="match status" value="1"/>
</dbReference>
<keyword evidence="3" id="KW-1185">Reference proteome</keyword>
<dbReference type="SUPFAM" id="SSF75304">
    <property type="entry name" value="Amidase signature (AS) enzymes"/>
    <property type="match status" value="1"/>
</dbReference>
<dbReference type="STRING" id="1658174.A0A1J9PY16"/>
<sequence length="555" mass="59806">MWPLKYLAFASWNTLGFTSWHVSPALNFDSREATIEIVHGELFSGRASCREVVSSFVARIEEYNPKINAVVSLNPRALEYADDMDKDFREKKNATRPLFCIPVLLKDNYNTIDMKTTGSSRALKDSQPKDDAPSVKALRDAGAIILGKVNLHELALEGLSVSSLGGQTLNPYDLTRTPGGSSGGTGAAIAASFAVLGTGTDTVNSLRSPASANSMFSIRPTRGLISRAGVIPVSYTQDALGPIARSLKDAATALTVMANIGYDPRDNATALVPESALDVDYTKALVSPGRLRGIRLGLIEGFFNHTRDSETNPVNDVMDNMISKLRAAGATVITIHERIYNSIEISKNLDVQRFEFRELMDAYLQGKTLGGSHPSSLADLYSSGEYLVIPEQHSYVTTALVSSTSNATYATRQYGIQHLKLVLQTTFKSHSLDAIIYPEQQNLVVKTGSLSQSGRNGILGAVTGSPVVTIPAGFSPPSKDAPDGVPIGMEILGLPFTEQKLLSIANSIGNLEEVRRMPRLVSKPVRSKTYSSVPIINPKLEGISESYPLGVLGKD</sequence>
<evidence type="ECO:0000313" key="3">
    <source>
        <dbReference type="Proteomes" id="UP000242791"/>
    </source>
</evidence>
<dbReference type="VEuPathDB" id="FungiDB:ACJ73_07449"/>
<protein>
    <recommendedName>
        <fullName evidence="1">Amidase domain-containing protein</fullName>
    </recommendedName>
</protein>
<organism evidence="2 3">
    <name type="scientific">Blastomyces percursus</name>
    <dbReference type="NCBI Taxonomy" id="1658174"/>
    <lineage>
        <taxon>Eukaryota</taxon>
        <taxon>Fungi</taxon>
        <taxon>Dikarya</taxon>
        <taxon>Ascomycota</taxon>
        <taxon>Pezizomycotina</taxon>
        <taxon>Eurotiomycetes</taxon>
        <taxon>Eurotiomycetidae</taxon>
        <taxon>Onygenales</taxon>
        <taxon>Ajellomycetaceae</taxon>
        <taxon>Blastomyces</taxon>
    </lineage>
</organism>
<evidence type="ECO:0000259" key="1">
    <source>
        <dbReference type="Pfam" id="PF01425"/>
    </source>
</evidence>